<feature type="coiled-coil region" evidence="1">
    <location>
        <begin position="185"/>
        <end position="236"/>
    </location>
</feature>
<dbReference type="Pfam" id="PF13514">
    <property type="entry name" value="AAA_27"/>
    <property type="match status" value="1"/>
</dbReference>
<protein>
    <submittedName>
        <fullName evidence="3">Uncharacterized protein YhaN</fullName>
    </submittedName>
</protein>
<feature type="coiled-coil region" evidence="1">
    <location>
        <begin position="564"/>
        <end position="591"/>
    </location>
</feature>
<dbReference type="InterPro" id="IPR038734">
    <property type="entry name" value="YhaN_AAA"/>
</dbReference>
<reference evidence="3 4" key="1">
    <citation type="submission" date="2021-01" db="EMBL/GenBank/DDBJ databases">
        <title>Genomic Encyclopedia of Type Strains, Phase IV (KMG-IV): sequencing the most valuable type-strain genomes for metagenomic binning, comparative biology and taxonomic classification.</title>
        <authorList>
            <person name="Goeker M."/>
        </authorList>
    </citation>
    <scope>NUCLEOTIDE SEQUENCE [LARGE SCALE GENOMIC DNA]</scope>
    <source>
        <strain evidence="3 4">DSM 24436</strain>
    </source>
</reference>
<dbReference type="SUPFAM" id="SSF52540">
    <property type="entry name" value="P-loop containing nucleoside triphosphate hydrolases"/>
    <property type="match status" value="1"/>
</dbReference>
<proteinExistence type="predicted"/>
<dbReference type="RefSeq" id="WP_204664615.1">
    <property type="nucleotide sequence ID" value="NZ_JAFBDT010000015.1"/>
</dbReference>
<evidence type="ECO:0000256" key="1">
    <source>
        <dbReference type="SAM" id="Coils"/>
    </source>
</evidence>
<dbReference type="Gene3D" id="3.40.50.300">
    <property type="entry name" value="P-loop containing nucleotide triphosphate hydrolases"/>
    <property type="match status" value="2"/>
</dbReference>
<dbReference type="PANTHER" id="PTHR41259:SF1">
    <property type="entry name" value="DOUBLE-STRAND BREAK REPAIR RAD50 ATPASE, PUTATIVE-RELATED"/>
    <property type="match status" value="1"/>
</dbReference>
<name>A0ABS2MSB6_9FIRM</name>
<keyword evidence="1" id="KW-0175">Coiled coil</keyword>
<feature type="coiled-coil region" evidence="1">
    <location>
        <begin position="620"/>
        <end position="675"/>
    </location>
</feature>
<gene>
    <name evidence="3" type="ORF">JOC49_001860</name>
</gene>
<feature type="domain" description="YhaN AAA" evidence="2">
    <location>
        <begin position="1"/>
        <end position="201"/>
    </location>
</feature>
<accession>A0ABS2MSB6</accession>
<dbReference type="EMBL" id="JAFBDT010000015">
    <property type="protein sequence ID" value="MBM7562316.1"/>
    <property type="molecule type" value="Genomic_DNA"/>
</dbReference>
<evidence type="ECO:0000313" key="3">
    <source>
        <dbReference type="EMBL" id="MBM7562316.1"/>
    </source>
</evidence>
<sequence>MQINWIHYKHYGKLQNRRFDFEPGLNVFCGENEAGKSTLFHSVVDLIYGFEPANRDQNLYTSWNENRIEFNSEIFQNGELFHVMRRLKSTPKFTITDNLSQQAKVGRNESLPWVDTVGRKLYTNVFHITAEALNSFDSTSWQEIQDRLIGTFGLDYLNRPTEVLSELDKEINGLWRKDRKGAPKLNKLMHQKSDLEHEIRVSKKAYIDLNKREADLEEKKEILKQKITEKRNQTEKHKLYRILLPVKAIMDQMTSIRKESLNLNYQGHLLDDYQACARQIDALKDQVSESKAASQLILGKCDNFSDRDRLVLNSLDVIKRLESSVKKQDVLEQEEHELSSKLLEIWSEMERQFQLVLNQSPSKKLMESVLKIHPFEVKNDVQTIIDYEKRNAYIELGHKNNKKLKVILGVSCLITGGFLVGTPHSLNGLTWLGMILLGISLPNIYGAFTRNKEALIDTSTLKTQVLSKMNGFNIPDYVWTDASFVFFLKLEQLSGLCVTYNQLSGQLEHVKANTKQVCEDMITSLTQLGIQSEGNIKLSAQMVLMDFERLENRAIVQKQVDLELEASRRETQKLESRILELASNCQKLRHQIASYGDGDFKRGYSLVETYYDNQKILRHYEMELADKSDAIREIKALKNETLLSTKGIIELEIEIEHLEGQIQDLMLEINSETLAIEHEKTNYDILGVSEDLQKTLETIEVTKEKRDVLMLSRTFLEYADITFRSENQPEIIQKVSAYLDTMTNGKYKRILLDETSRELSLFFQMDGDLVPLTMAFSKGTLNQLFLAFRLAVIDSMDPNGNLPIVLDEALINWDSDRLKSTVSVLKEVSKNRQVILTTCHDWMAKIIESISGTTWIKL</sequence>
<comment type="caution">
    <text evidence="3">The sequence shown here is derived from an EMBL/GenBank/DDBJ whole genome shotgun (WGS) entry which is preliminary data.</text>
</comment>
<evidence type="ECO:0000259" key="2">
    <source>
        <dbReference type="Pfam" id="PF13514"/>
    </source>
</evidence>
<keyword evidence="4" id="KW-1185">Reference proteome</keyword>
<dbReference type="Proteomes" id="UP000767854">
    <property type="component" value="Unassembled WGS sequence"/>
</dbReference>
<dbReference type="InterPro" id="IPR027417">
    <property type="entry name" value="P-loop_NTPase"/>
</dbReference>
<organism evidence="3 4">
    <name type="scientific">Fusibacter tunisiensis</name>
    <dbReference type="NCBI Taxonomy" id="1008308"/>
    <lineage>
        <taxon>Bacteria</taxon>
        <taxon>Bacillati</taxon>
        <taxon>Bacillota</taxon>
        <taxon>Clostridia</taxon>
        <taxon>Eubacteriales</taxon>
        <taxon>Eubacteriales Family XII. Incertae Sedis</taxon>
        <taxon>Fusibacter</taxon>
    </lineage>
</organism>
<dbReference type="PANTHER" id="PTHR41259">
    <property type="entry name" value="DOUBLE-STRAND BREAK REPAIR RAD50 ATPASE, PUTATIVE-RELATED"/>
    <property type="match status" value="1"/>
</dbReference>
<evidence type="ECO:0000313" key="4">
    <source>
        <dbReference type="Proteomes" id="UP000767854"/>
    </source>
</evidence>